<reference evidence="2 3" key="1">
    <citation type="submission" date="2020-01" db="EMBL/GenBank/DDBJ databases">
        <title>Spongiivirga citrea KCTC 32990T.</title>
        <authorList>
            <person name="Wang G."/>
        </authorList>
    </citation>
    <scope>NUCLEOTIDE SEQUENCE [LARGE SCALE GENOMIC DNA]</scope>
    <source>
        <strain evidence="2 3">KCTC 32990</strain>
    </source>
</reference>
<dbReference type="GO" id="GO:0032259">
    <property type="term" value="P:methylation"/>
    <property type="evidence" value="ECO:0007669"/>
    <property type="project" value="UniProtKB-KW"/>
</dbReference>
<accession>A0A6M0CKW5</accession>
<evidence type="ECO:0000313" key="3">
    <source>
        <dbReference type="Proteomes" id="UP000474296"/>
    </source>
</evidence>
<dbReference type="SUPFAM" id="SSF53335">
    <property type="entry name" value="S-adenosyl-L-methionine-dependent methyltransferases"/>
    <property type="match status" value="1"/>
</dbReference>
<name>A0A6M0CKW5_9FLAO</name>
<dbReference type="InterPro" id="IPR013216">
    <property type="entry name" value="Methyltransf_11"/>
</dbReference>
<keyword evidence="2" id="KW-0489">Methyltransferase</keyword>
<gene>
    <name evidence="2" type="ORF">GWK10_13755</name>
</gene>
<dbReference type="GO" id="GO:0008757">
    <property type="term" value="F:S-adenosylmethionine-dependent methyltransferase activity"/>
    <property type="evidence" value="ECO:0007669"/>
    <property type="project" value="InterPro"/>
</dbReference>
<comment type="caution">
    <text evidence="2">The sequence shown here is derived from an EMBL/GenBank/DDBJ whole genome shotgun (WGS) entry which is preliminary data.</text>
</comment>
<dbReference type="RefSeq" id="WP_164032956.1">
    <property type="nucleotide sequence ID" value="NZ_JAABOQ010000005.1"/>
</dbReference>
<organism evidence="2 3">
    <name type="scientific">Spongiivirga citrea</name>
    <dbReference type="NCBI Taxonomy" id="1481457"/>
    <lineage>
        <taxon>Bacteria</taxon>
        <taxon>Pseudomonadati</taxon>
        <taxon>Bacteroidota</taxon>
        <taxon>Flavobacteriia</taxon>
        <taxon>Flavobacteriales</taxon>
        <taxon>Flavobacteriaceae</taxon>
        <taxon>Spongiivirga</taxon>
    </lineage>
</organism>
<dbReference type="EMBL" id="JAABOQ010000005">
    <property type="protein sequence ID" value="NER18282.1"/>
    <property type="molecule type" value="Genomic_DNA"/>
</dbReference>
<evidence type="ECO:0000259" key="1">
    <source>
        <dbReference type="Pfam" id="PF08241"/>
    </source>
</evidence>
<dbReference type="InterPro" id="IPR029063">
    <property type="entry name" value="SAM-dependent_MTases_sf"/>
</dbReference>
<feature type="domain" description="Methyltransferase type 11" evidence="1">
    <location>
        <begin position="65"/>
        <end position="135"/>
    </location>
</feature>
<keyword evidence="2" id="KW-0808">Transferase</keyword>
<dbReference type="Proteomes" id="UP000474296">
    <property type="component" value="Unassembled WGS sequence"/>
</dbReference>
<dbReference type="Pfam" id="PF08241">
    <property type="entry name" value="Methyltransf_11"/>
    <property type="match status" value="1"/>
</dbReference>
<dbReference type="Gene3D" id="3.40.50.150">
    <property type="entry name" value="Vaccinia Virus protein VP39"/>
    <property type="match status" value="1"/>
</dbReference>
<evidence type="ECO:0000313" key="2">
    <source>
        <dbReference type="EMBL" id="NER18282.1"/>
    </source>
</evidence>
<protein>
    <submittedName>
        <fullName evidence="2">Methyltransferase domain-containing protein</fullName>
    </submittedName>
</protein>
<sequence>MIGRIKKVIFKLFQNQLFPGSKDYWEKRYSKKGNSGPGSYNRLATFKAEVLNDFLAKNNIQSVMEFGCGDGNQLTLAKYPSYLGIDVSTTAISLCKELFTEDSTKEFFTYTDTEFRSKKVDLTLSLDVIYHLIEDAVFNAHMSDLFNHSSAYVIIYSSNFDKKQTFHERDRKFSNWIDQHQPEWKLVETVKNKFPFDPTDPDNTSKADFFIYKKS</sequence>
<dbReference type="AlphaFoldDB" id="A0A6M0CKW5"/>
<keyword evidence="3" id="KW-1185">Reference proteome</keyword>
<proteinExistence type="predicted"/>